<feature type="transmembrane region" description="Helical" evidence="1">
    <location>
        <begin position="77"/>
        <end position="96"/>
    </location>
</feature>
<evidence type="ECO:0000313" key="2">
    <source>
        <dbReference type="EMBL" id="KAF1959270.1"/>
    </source>
</evidence>
<keyword evidence="3" id="KW-1185">Reference proteome</keyword>
<protein>
    <submittedName>
        <fullName evidence="2">Uncharacterized protein</fullName>
    </submittedName>
</protein>
<reference evidence="2" key="1">
    <citation type="journal article" date="2020" name="Stud. Mycol.">
        <title>101 Dothideomycetes genomes: a test case for predicting lifestyles and emergence of pathogens.</title>
        <authorList>
            <person name="Haridas S."/>
            <person name="Albert R."/>
            <person name="Binder M."/>
            <person name="Bloem J."/>
            <person name="Labutti K."/>
            <person name="Salamov A."/>
            <person name="Andreopoulos B."/>
            <person name="Baker S."/>
            <person name="Barry K."/>
            <person name="Bills G."/>
            <person name="Bluhm B."/>
            <person name="Cannon C."/>
            <person name="Castanera R."/>
            <person name="Culley D."/>
            <person name="Daum C."/>
            <person name="Ezra D."/>
            <person name="Gonzalez J."/>
            <person name="Henrissat B."/>
            <person name="Kuo A."/>
            <person name="Liang C."/>
            <person name="Lipzen A."/>
            <person name="Lutzoni F."/>
            <person name="Magnuson J."/>
            <person name="Mondo S."/>
            <person name="Nolan M."/>
            <person name="Ohm R."/>
            <person name="Pangilinan J."/>
            <person name="Park H.-J."/>
            <person name="Ramirez L."/>
            <person name="Alfaro M."/>
            <person name="Sun H."/>
            <person name="Tritt A."/>
            <person name="Yoshinaga Y."/>
            <person name="Zwiers L.-H."/>
            <person name="Turgeon B."/>
            <person name="Goodwin S."/>
            <person name="Spatafora J."/>
            <person name="Crous P."/>
            <person name="Grigoriev I."/>
        </authorList>
    </citation>
    <scope>NUCLEOTIDE SEQUENCE</scope>
    <source>
        <strain evidence="2">CBS 675.92</strain>
    </source>
</reference>
<evidence type="ECO:0000256" key="1">
    <source>
        <dbReference type="SAM" id="Phobius"/>
    </source>
</evidence>
<proteinExistence type="predicted"/>
<organism evidence="2 3">
    <name type="scientific">Byssothecium circinans</name>
    <dbReference type="NCBI Taxonomy" id="147558"/>
    <lineage>
        <taxon>Eukaryota</taxon>
        <taxon>Fungi</taxon>
        <taxon>Dikarya</taxon>
        <taxon>Ascomycota</taxon>
        <taxon>Pezizomycotina</taxon>
        <taxon>Dothideomycetes</taxon>
        <taxon>Pleosporomycetidae</taxon>
        <taxon>Pleosporales</taxon>
        <taxon>Massarineae</taxon>
        <taxon>Massarinaceae</taxon>
        <taxon>Byssothecium</taxon>
    </lineage>
</organism>
<accession>A0A6A5U4K7</accession>
<dbReference type="AlphaFoldDB" id="A0A6A5U4K7"/>
<evidence type="ECO:0000313" key="3">
    <source>
        <dbReference type="Proteomes" id="UP000800035"/>
    </source>
</evidence>
<gene>
    <name evidence="2" type="ORF">CC80DRAFT_324437</name>
</gene>
<dbReference type="EMBL" id="ML976985">
    <property type="protein sequence ID" value="KAF1959270.1"/>
    <property type="molecule type" value="Genomic_DNA"/>
</dbReference>
<keyword evidence="1" id="KW-1133">Transmembrane helix</keyword>
<name>A0A6A5U4K7_9PLEO</name>
<keyword evidence="1" id="KW-0812">Transmembrane</keyword>
<keyword evidence="1" id="KW-0472">Membrane</keyword>
<sequence length="162" mass="18317">MANLTSPLRRLSFPRWRYAALHVLPGPAQRLLVPSFLRLFLQRRCVVSDLAPHPMFPRLLLALLIVFLGFSCQYPPFLLGAFALILLLFLLPVVLLGMNHHRLGVGDVLNTVLELPSSLDVGFQPNKNSIRSRNRHPGHIYSTVFERVDEGTKVLCRRSIVS</sequence>
<dbReference type="Proteomes" id="UP000800035">
    <property type="component" value="Unassembled WGS sequence"/>
</dbReference>